<evidence type="ECO:0000313" key="2">
    <source>
        <dbReference type="EMBL" id="KUG04758.1"/>
    </source>
</evidence>
<evidence type="ECO:0000259" key="1">
    <source>
        <dbReference type="Pfam" id="PF08241"/>
    </source>
</evidence>
<dbReference type="Gene3D" id="3.40.50.150">
    <property type="entry name" value="Vaccinia Virus protein VP39"/>
    <property type="match status" value="1"/>
</dbReference>
<dbReference type="SUPFAM" id="SSF53335">
    <property type="entry name" value="S-adenosyl-L-methionine-dependent methyltransferases"/>
    <property type="match status" value="1"/>
</dbReference>
<dbReference type="GO" id="GO:0008757">
    <property type="term" value="F:S-adenosylmethionine-dependent methyltransferase activity"/>
    <property type="evidence" value="ECO:0007669"/>
    <property type="project" value="InterPro"/>
</dbReference>
<dbReference type="PANTHER" id="PTHR43591:SF110">
    <property type="entry name" value="RHODANESE DOMAIN-CONTAINING PROTEIN"/>
    <property type="match status" value="1"/>
</dbReference>
<dbReference type="AlphaFoldDB" id="A0A0W8E8M2"/>
<dbReference type="Pfam" id="PF08241">
    <property type="entry name" value="Methyltransf_11"/>
    <property type="match status" value="1"/>
</dbReference>
<proteinExistence type="predicted"/>
<gene>
    <name evidence="2" type="ORF">ASZ90_017897</name>
</gene>
<protein>
    <submittedName>
        <fullName evidence="2">Methyltransferase</fullName>
    </submittedName>
</protein>
<accession>A0A0W8E8M2</accession>
<feature type="domain" description="Methyltransferase type 11" evidence="1">
    <location>
        <begin position="46"/>
        <end position="140"/>
    </location>
</feature>
<sequence length="226" mass="25423">MTIIFKDEIAKNYDEWYSTEIGSFIDMVETQAALALFTPQAGTKILDAGCGTGNFSIKLSQSGCIVTGIDISPDMLNIARSKTRDELSIEYLEMDLRKLDFPDEFFDGVFSMAAFEFIEEAEKVYQELYRILKPGGKLLIGTINKDGSWGKLYQKIAQEDQNSVFSHAVFYNIDDLSQLNLRDLTASTGCLFIPPGLEVSNYTREKETDLADSEIPGFIITMWKKP</sequence>
<dbReference type="InterPro" id="IPR029063">
    <property type="entry name" value="SAM-dependent_MTases_sf"/>
</dbReference>
<reference evidence="2" key="1">
    <citation type="journal article" date="2015" name="Proc. Natl. Acad. Sci. U.S.A.">
        <title>Networks of energetic and metabolic interactions define dynamics in microbial communities.</title>
        <authorList>
            <person name="Embree M."/>
            <person name="Liu J.K."/>
            <person name="Al-Bassam M.M."/>
            <person name="Zengler K."/>
        </authorList>
    </citation>
    <scope>NUCLEOTIDE SEQUENCE</scope>
</reference>
<dbReference type="EMBL" id="LNQE01001842">
    <property type="protein sequence ID" value="KUG04758.1"/>
    <property type="molecule type" value="Genomic_DNA"/>
</dbReference>
<dbReference type="CDD" id="cd02440">
    <property type="entry name" value="AdoMet_MTases"/>
    <property type="match status" value="1"/>
</dbReference>
<comment type="caution">
    <text evidence="2">The sequence shown here is derived from an EMBL/GenBank/DDBJ whole genome shotgun (WGS) entry which is preliminary data.</text>
</comment>
<keyword evidence="2" id="KW-0489">Methyltransferase</keyword>
<name>A0A0W8E8M2_9ZZZZ</name>
<dbReference type="PANTHER" id="PTHR43591">
    <property type="entry name" value="METHYLTRANSFERASE"/>
    <property type="match status" value="1"/>
</dbReference>
<keyword evidence="2" id="KW-0808">Transferase</keyword>
<organism evidence="2">
    <name type="scientific">hydrocarbon metagenome</name>
    <dbReference type="NCBI Taxonomy" id="938273"/>
    <lineage>
        <taxon>unclassified sequences</taxon>
        <taxon>metagenomes</taxon>
        <taxon>ecological metagenomes</taxon>
    </lineage>
</organism>
<dbReference type="InterPro" id="IPR013216">
    <property type="entry name" value="Methyltransf_11"/>
</dbReference>
<dbReference type="GO" id="GO:0032259">
    <property type="term" value="P:methylation"/>
    <property type="evidence" value="ECO:0007669"/>
    <property type="project" value="UniProtKB-KW"/>
</dbReference>